<dbReference type="OrthoDB" id="624345at2759"/>
<dbReference type="InterPro" id="IPR000210">
    <property type="entry name" value="BTB/POZ_dom"/>
</dbReference>
<dbReference type="PROSITE" id="PS51649">
    <property type="entry name" value="NPH3"/>
    <property type="match status" value="1"/>
</dbReference>
<evidence type="ECO:0000313" key="8">
    <source>
        <dbReference type="Proteomes" id="UP001153555"/>
    </source>
</evidence>
<accession>A0A9N7NAV3</accession>
<proteinExistence type="inferred from homology"/>
<evidence type="ECO:0000256" key="3">
    <source>
        <dbReference type="PROSITE-ProRule" id="PRU00982"/>
    </source>
</evidence>
<dbReference type="PANTHER" id="PTHR32370">
    <property type="entry name" value="OS12G0117600 PROTEIN"/>
    <property type="match status" value="1"/>
</dbReference>
<dbReference type="Proteomes" id="UP001153555">
    <property type="component" value="Unassembled WGS sequence"/>
</dbReference>
<evidence type="ECO:0000313" key="7">
    <source>
        <dbReference type="EMBL" id="CAA0830601.1"/>
    </source>
</evidence>
<dbReference type="InterPro" id="IPR011333">
    <property type="entry name" value="SKP1/BTB/POZ_sf"/>
</dbReference>
<keyword evidence="8" id="KW-1185">Reference proteome</keyword>
<dbReference type="EMBL" id="CACSLK010027829">
    <property type="protein sequence ID" value="CAA0830601.1"/>
    <property type="molecule type" value="Genomic_DNA"/>
</dbReference>
<dbReference type="SMART" id="SM00225">
    <property type="entry name" value="BTB"/>
    <property type="match status" value="1"/>
</dbReference>
<protein>
    <submittedName>
        <fullName evidence="7">BTB/POZ domain-containing protein</fullName>
    </submittedName>
</protein>
<dbReference type="Pfam" id="PF03000">
    <property type="entry name" value="NPH3"/>
    <property type="match status" value="1"/>
</dbReference>
<organism evidence="7 8">
    <name type="scientific">Striga hermonthica</name>
    <name type="common">Purple witchweed</name>
    <name type="synonym">Buchnera hermonthica</name>
    <dbReference type="NCBI Taxonomy" id="68872"/>
    <lineage>
        <taxon>Eukaryota</taxon>
        <taxon>Viridiplantae</taxon>
        <taxon>Streptophyta</taxon>
        <taxon>Embryophyta</taxon>
        <taxon>Tracheophyta</taxon>
        <taxon>Spermatophyta</taxon>
        <taxon>Magnoliopsida</taxon>
        <taxon>eudicotyledons</taxon>
        <taxon>Gunneridae</taxon>
        <taxon>Pentapetalae</taxon>
        <taxon>asterids</taxon>
        <taxon>lamiids</taxon>
        <taxon>Lamiales</taxon>
        <taxon>Orobanchaceae</taxon>
        <taxon>Buchnereae</taxon>
        <taxon>Striga</taxon>
    </lineage>
</organism>
<comment type="pathway">
    <text evidence="1">Protein modification; protein ubiquitination.</text>
</comment>
<dbReference type="Gene3D" id="3.30.710.10">
    <property type="entry name" value="Potassium Channel Kv1.1, Chain A"/>
    <property type="match status" value="1"/>
</dbReference>
<evidence type="ECO:0000256" key="2">
    <source>
        <dbReference type="ARBA" id="ARBA00022786"/>
    </source>
</evidence>
<reference evidence="7" key="1">
    <citation type="submission" date="2019-12" db="EMBL/GenBank/DDBJ databases">
        <authorList>
            <person name="Scholes J."/>
        </authorList>
    </citation>
    <scope>NUCLEOTIDE SEQUENCE</scope>
</reference>
<keyword evidence="4" id="KW-0175">Coiled coil</keyword>
<dbReference type="PROSITE" id="PS50097">
    <property type="entry name" value="BTB"/>
    <property type="match status" value="1"/>
</dbReference>
<evidence type="ECO:0000259" key="6">
    <source>
        <dbReference type="PROSITE" id="PS51649"/>
    </source>
</evidence>
<dbReference type="InterPro" id="IPR043454">
    <property type="entry name" value="NPH3/RPT2-like"/>
</dbReference>
<feature type="domain" description="BTB" evidence="5">
    <location>
        <begin position="20"/>
        <end position="89"/>
    </location>
</feature>
<feature type="coiled-coil region" evidence="4">
    <location>
        <begin position="477"/>
        <end position="504"/>
    </location>
</feature>
<name>A0A9N7NAV3_STRHE</name>
<dbReference type="Pfam" id="PF00651">
    <property type="entry name" value="BTB"/>
    <property type="match status" value="1"/>
</dbReference>
<gene>
    <name evidence="7" type="ORF">SHERM_26021</name>
</gene>
<comment type="caution">
    <text evidence="7">The sequence shown here is derived from an EMBL/GenBank/DDBJ whole genome shotgun (WGS) entry which is preliminary data.</text>
</comment>
<evidence type="ECO:0000256" key="4">
    <source>
        <dbReference type="SAM" id="Coils"/>
    </source>
</evidence>
<evidence type="ECO:0000256" key="1">
    <source>
        <dbReference type="ARBA" id="ARBA00004906"/>
    </source>
</evidence>
<feature type="domain" description="NPH3" evidence="6">
    <location>
        <begin position="169"/>
        <end position="446"/>
    </location>
</feature>
<dbReference type="InterPro" id="IPR027356">
    <property type="entry name" value="NPH3_dom"/>
</dbReference>
<keyword evidence="2" id="KW-0833">Ubl conjugation pathway</keyword>
<evidence type="ECO:0000259" key="5">
    <source>
        <dbReference type="PROSITE" id="PS50097"/>
    </source>
</evidence>
<dbReference type="SUPFAM" id="SSF54695">
    <property type="entry name" value="POZ domain"/>
    <property type="match status" value="1"/>
</dbReference>
<sequence length="551" mass="61590">MMVCEQSSPKFDSTFSDVDGRITIIVNGESFLLHKSPLVAQSGKIRKLLNDATTKTVPPKLELQDFPGGPKTFELAAKFCYGFNLEITKSNVGPLHCAAHYLEMTAGDYNLLDPTEAYLTKNVFQSLGKSVEVLLACEDLLPFADEIEIPSRCISAISRFARSNNMDLGLCVENLSTLGIDFYNRVITAMGQIGVGADSIAESIMHYAQTSLKGIGKPQIWNPARKNPIPVDKSQRRIVELLVNLLPHEEGTSKLCIPLSFLFGMTRMCVMVGADLATRVELEKRIADRLEMASLDDMLIPSLSMTGDSLLEIDTIHRILVHFLHRVEEENGYESEGNEESCLFKVGRLVDSYLAEIAPDPYLRIGKFVAMIEVLPDYARIIDDGLYRAIDIYLKAHPKTREKECKKLCRLIDCEKLSLEACNHAARNERLPAEVSVRVVYFEQVRLRNALLSFSGSGLLSRSGVVSEAAVSPRDTYACLRRENRELKMEISRMRVRLTELEKLVKQGKISMKTKKKKKKKEGEGSKANNTIFTTISKGIVGKFRGQQAIQ</sequence>
<comment type="similarity">
    <text evidence="3">Belongs to the NPH3 family.</text>
</comment>
<dbReference type="AlphaFoldDB" id="A0A9N7NAV3"/>